<evidence type="ECO:0000256" key="1">
    <source>
        <dbReference type="SAM" id="MobiDB-lite"/>
    </source>
</evidence>
<accession>A0A4Y2U6G6</accession>
<protein>
    <submittedName>
        <fullName evidence="2">Uncharacterized protein</fullName>
    </submittedName>
</protein>
<reference evidence="2 3" key="1">
    <citation type="journal article" date="2019" name="Sci. Rep.">
        <title>Orb-weaving spider Araneus ventricosus genome elucidates the spidroin gene catalogue.</title>
        <authorList>
            <person name="Kono N."/>
            <person name="Nakamura H."/>
            <person name="Ohtoshi R."/>
            <person name="Moran D.A.P."/>
            <person name="Shinohara A."/>
            <person name="Yoshida Y."/>
            <person name="Fujiwara M."/>
            <person name="Mori M."/>
            <person name="Tomita M."/>
            <person name="Arakawa K."/>
        </authorList>
    </citation>
    <scope>NUCLEOTIDE SEQUENCE [LARGE SCALE GENOMIC DNA]</scope>
</reference>
<comment type="caution">
    <text evidence="2">The sequence shown here is derived from an EMBL/GenBank/DDBJ whole genome shotgun (WGS) entry which is preliminary data.</text>
</comment>
<dbReference type="Proteomes" id="UP000499080">
    <property type="component" value="Unassembled WGS sequence"/>
</dbReference>
<evidence type="ECO:0000313" key="2">
    <source>
        <dbReference type="EMBL" id="GBO08408.1"/>
    </source>
</evidence>
<proteinExistence type="predicted"/>
<evidence type="ECO:0000313" key="3">
    <source>
        <dbReference type="Proteomes" id="UP000499080"/>
    </source>
</evidence>
<feature type="compositionally biased region" description="Polar residues" evidence="1">
    <location>
        <begin position="37"/>
        <end position="62"/>
    </location>
</feature>
<dbReference type="EMBL" id="BGPR01034155">
    <property type="protein sequence ID" value="GBO08408.1"/>
    <property type="molecule type" value="Genomic_DNA"/>
</dbReference>
<gene>
    <name evidence="2" type="ORF">AVEN_16002_1</name>
</gene>
<feature type="region of interest" description="Disordered" evidence="1">
    <location>
        <begin position="1"/>
        <end position="67"/>
    </location>
</feature>
<dbReference type="OrthoDB" id="6437586at2759"/>
<keyword evidence="3" id="KW-1185">Reference proteome</keyword>
<sequence length="161" mass="17841">MPLVSERVQATTSSPPWRARGDHPQRAPRVLSESPRRSQPSVARSATPSAPIQGITGLTNNQDRSRRGRARVISLQTANPVSTTQVIPTVQSPSKKPWYSPFIRHQPNVRTTVLTTNNYRATSTPSLARSTKAIPVQSFPLPPGDSFEEVIFQPLEIRRIN</sequence>
<dbReference type="AlphaFoldDB" id="A0A4Y2U6G6"/>
<name>A0A4Y2U6G6_ARAVE</name>
<organism evidence="2 3">
    <name type="scientific">Araneus ventricosus</name>
    <name type="common">Orbweaver spider</name>
    <name type="synonym">Epeira ventricosa</name>
    <dbReference type="NCBI Taxonomy" id="182803"/>
    <lineage>
        <taxon>Eukaryota</taxon>
        <taxon>Metazoa</taxon>
        <taxon>Ecdysozoa</taxon>
        <taxon>Arthropoda</taxon>
        <taxon>Chelicerata</taxon>
        <taxon>Arachnida</taxon>
        <taxon>Araneae</taxon>
        <taxon>Araneomorphae</taxon>
        <taxon>Entelegynae</taxon>
        <taxon>Araneoidea</taxon>
        <taxon>Araneidae</taxon>
        <taxon>Araneus</taxon>
    </lineage>
</organism>